<feature type="domain" description="Calcineurin-like phosphoesterase" evidence="3">
    <location>
        <begin position="1"/>
        <end position="160"/>
    </location>
</feature>
<dbReference type="EC" id="3.1.4.-" evidence="2"/>
<dbReference type="OrthoDB" id="9800565at2"/>
<dbReference type="KEGG" id="eac:EAL2_c09510"/>
<evidence type="ECO:0000259" key="3">
    <source>
        <dbReference type="Pfam" id="PF12850"/>
    </source>
</evidence>
<sequence length="180" mass="19798">MKIGIISDTHGSLYYLNKALEAIGSCDYIIHAGDILYHGPRNPLPEGYSPKDVVEKLNSLSNIFFVSGNCDGDVDQMVISHPIQSPYIVMHVGGIKMMVCHGYKEPLDDTVAYAKRCGFNLFVYGHTHIKELRRDEGLVVLNPGSTSLPKDSSHSVAIIEDSNIRLIDILSGEVLGELKI</sequence>
<dbReference type="EMBL" id="CP007452">
    <property type="protein sequence ID" value="AHM56250.1"/>
    <property type="molecule type" value="Genomic_DNA"/>
</dbReference>
<comment type="cofactor">
    <cofactor evidence="2">
        <name>a divalent metal cation</name>
        <dbReference type="ChEBI" id="CHEBI:60240"/>
    </cofactor>
</comment>
<dbReference type="STRING" id="1286171.EAL2_c09510"/>
<keyword evidence="2" id="KW-0479">Metal-binding</keyword>
<protein>
    <recommendedName>
        <fullName evidence="2">Phosphoesterase</fullName>
        <ecNumber evidence="2">3.1.4.-</ecNumber>
    </recommendedName>
</protein>
<comment type="similarity">
    <text evidence="1 2">Belongs to the metallophosphoesterase superfamily. YfcE family.</text>
</comment>
<dbReference type="GO" id="GO:0016787">
    <property type="term" value="F:hydrolase activity"/>
    <property type="evidence" value="ECO:0007669"/>
    <property type="project" value="UniProtKB-UniRule"/>
</dbReference>
<evidence type="ECO:0000313" key="4">
    <source>
        <dbReference type="EMBL" id="AHM56250.1"/>
    </source>
</evidence>
<dbReference type="AlphaFoldDB" id="W8T5W7"/>
<dbReference type="eggNOG" id="COG0622">
    <property type="taxonomic scope" value="Bacteria"/>
</dbReference>
<reference evidence="4 5" key="1">
    <citation type="journal article" date="2014" name="Genome Announc.">
        <title>Complete Genome Sequence of Amino Acid-Utilizing Eubacterium acidaminophilum al-2 (DSM 3953).</title>
        <authorList>
            <person name="Poehlein A."/>
            <person name="Andreesen J.R."/>
            <person name="Daniel R."/>
        </authorList>
    </citation>
    <scope>NUCLEOTIDE SEQUENCE [LARGE SCALE GENOMIC DNA]</scope>
    <source>
        <strain evidence="4 5">DSM 3953</strain>
    </source>
</reference>
<organism evidence="4 5">
    <name type="scientific">Peptoclostridium acidaminophilum DSM 3953</name>
    <dbReference type="NCBI Taxonomy" id="1286171"/>
    <lineage>
        <taxon>Bacteria</taxon>
        <taxon>Bacillati</taxon>
        <taxon>Bacillota</taxon>
        <taxon>Clostridia</taxon>
        <taxon>Peptostreptococcales</taxon>
        <taxon>Peptoclostridiaceae</taxon>
        <taxon>Peptoclostridium</taxon>
    </lineage>
</organism>
<dbReference type="RefSeq" id="WP_025435263.1">
    <property type="nucleotide sequence ID" value="NZ_CP007452.1"/>
</dbReference>
<dbReference type="Pfam" id="PF12850">
    <property type="entry name" value="Metallophos_2"/>
    <property type="match status" value="1"/>
</dbReference>
<keyword evidence="4" id="KW-0378">Hydrolase</keyword>
<dbReference type="GO" id="GO:0046872">
    <property type="term" value="F:metal ion binding"/>
    <property type="evidence" value="ECO:0007669"/>
    <property type="project" value="UniProtKB-KW"/>
</dbReference>
<dbReference type="SUPFAM" id="SSF56300">
    <property type="entry name" value="Metallo-dependent phosphatases"/>
    <property type="match status" value="1"/>
</dbReference>
<gene>
    <name evidence="4" type="primary">yfcE</name>
    <name evidence="4" type="ORF">EAL2_c09510</name>
</gene>
<dbReference type="CDD" id="cd00841">
    <property type="entry name" value="MPP_YfcE"/>
    <property type="match status" value="1"/>
</dbReference>
<dbReference type="PATRIC" id="fig|1286171.3.peg.901"/>
<dbReference type="InterPro" id="IPR024654">
    <property type="entry name" value="Calcineurin-like_PHP_lpxH"/>
</dbReference>
<dbReference type="Gene3D" id="3.60.21.10">
    <property type="match status" value="1"/>
</dbReference>
<name>W8T5W7_PEPAC</name>
<evidence type="ECO:0000313" key="5">
    <source>
        <dbReference type="Proteomes" id="UP000019591"/>
    </source>
</evidence>
<dbReference type="PANTHER" id="PTHR43165">
    <property type="entry name" value="METALLOPHOSPHOESTERASE"/>
    <property type="match status" value="1"/>
</dbReference>
<dbReference type="InterPro" id="IPR041802">
    <property type="entry name" value="MPP_YfcE"/>
</dbReference>
<dbReference type="Proteomes" id="UP000019591">
    <property type="component" value="Chromosome"/>
</dbReference>
<dbReference type="NCBIfam" id="TIGR00040">
    <property type="entry name" value="yfcE"/>
    <property type="match status" value="1"/>
</dbReference>
<evidence type="ECO:0000256" key="2">
    <source>
        <dbReference type="RuleBase" id="RU362039"/>
    </source>
</evidence>
<evidence type="ECO:0000256" key="1">
    <source>
        <dbReference type="ARBA" id="ARBA00008950"/>
    </source>
</evidence>
<dbReference type="NCBIfam" id="NF006988">
    <property type="entry name" value="PRK09453.1"/>
    <property type="match status" value="1"/>
</dbReference>
<keyword evidence="5" id="KW-1185">Reference proteome</keyword>
<proteinExistence type="inferred from homology"/>
<dbReference type="PANTHER" id="PTHR43165:SF1">
    <property type="entry name" value="PHOSPHODIESTERASE MJ0936"/>
    <property type="match status" value="1"/>
</dbReference>
<dbReference type="InterPro" id="IPR029052">
    <property type="entry name" value="Metallo-depent_PP-like"/>
</dbReference>
<dbReference type="InterPro" id="IPR053193">
    <property type="entry name" value="MetalloPDE_YfcE-like"/>
</dbReference>
<dbReference type="HOGENOM" id="CLU_063749_1_1_9"/>
<dbReference type="InterPro" id="IPR000979">
    <property type="entry name" value="Phosphodiesterase_MJ0936/Vps29"/>
</dbReference>
<accession>W8T5W7</accession>